<dbReference type="GO" id="GO:0051301">
    <property type="term" value="P:cell division"/>
    <property type="evidence" value="ECO:0007669"/>
    <property type="project" value="UniProtKB-KW"/>
</dbReference>
<keyword evidence="8 9" id="KW-0131">Cell cycle</keyword>
<dbReference type="InterPro" id="IPR013762">
    <property type="entry name" value="Integrase-like_cat_sf"/>
</dbReference>
<keyword evidence="14" id="KW-1185">Reference proteome</keyword>
<dbReference type="PANTHER" id="PTHR30349:SF81">
    <property type="entry name" value="TYROSINE RECOMBINASE XERC"/>
    <property type="match status" value="1"/>
</dbReference>
<comment type="subcellular location">
    <subcellularLocation>
        <location evidence="1 9">Cytoplasm</location>
    </subcellularLocation>
</comment>
<dbReference type="InterPro" id="IPR050090">
    <property type="entry name" value="Tyrosine_recombinase_XerCD"/>
</dbReference>
<feature type="domain" description="Core-binding (CB)" evidence="12">
    <location>
        <begin position="26"/>
        <end position="114"/>
    </location>
</feature>
<feature type="active site" evidence="9">
    <location>
        <position position="269"/>
    </location>
</feature>
<dbReference type="GO" id="GO:0003677">
    <property type="term" value="F:DNA binding"/>
    <property type="evidence" value="ECO:0007669"/>
    <property type="project" value="UniProtKB-UniRule"/>
</dbReference>
<evidence type="ECO:0000259" key="11">
    <source>
        <dbReference type="PROSITE" id="PS51898"/>
    </source>
</evidence>
<accession>A0A7K3NJI8</accession>
<proteinExistence type="inferred from homology"/>
<dbReference type="HAMAP" id="MF_01808">
    <property type="entry name" value="Recomb_XerC_XerD"/>
    <property type="match status" value="1"/>
</dbReference>
<evidence type="ECO:0000256" key="10">
    <source>
        <dbReference type="SAM" id="MobiDB-lite"/>
    </source>
</evidence>
<dbReference type="PROSITE" id="PS51900">
    <property type="entry name" value="CB"/>
    <property type="match status" value="1"/>
</dbReference>
<dbReference type="GO" id="GO:0007059">
    <property type="term" value="P:chromosome segregation"/>
    <property type="evidence" value="ECO:0007669"/>
    <property type="project" value="UniProtKB-UniRule"/>
</dbReference>
<dbReference type="SUPFAM" id="SSF47823">
    <property type="entry name" value="lambda integrase-like, N-terminal domain"/>
    <property type="match status" value="1"/>
</dbReference>
<keyword evidence="6 9" id="KW-0238">DNA-binding</keyword>
<dbReference type="Pfam" id="PF00589">
    <property type="entry name" value="Phage_integrase"/>
    <property type="match status" value="1"/>
</dbReference>
<feature type="active site" evidence="9">
    <location>
        <position position="272"/>
    </location>
</feature>
<comment type="function">
    <text evidence="9">Site-specific tyrosine recombinase, which acts by catalyzing the cutting and rejoining of the recombining DNA molecules. The XerC-XerD complex is essential to convert dimers of the bacterial chromosome into monomers to permit their segregation at cell division. It also contributes to the segregational stability of plasmids.</text>
</comment>
<evidence type="ECO:0000313" key="13">
    <source>
        <dbReference type="EMBL" id="NDY55963.1"/>
    </source>
</evidence>
<keyword evidence="4 9" id="KW-0159">Chromosome partition</keyword>
<feature type="domain" description="Tyr recombinase" evidence="11">
    <location>
        <begin position="135"/>
        <end position="317"/>
    </location>
</feature>
<dbReference type="Gene3D" id="1.10.150.130">
    <property type="match status" value="1"/>
</dbReference>
<keyword evidence="2 9" id="KW-0963">Cytoplasm</keyword>
<dbReference type="AlphaFoldDB" id="A0A7K3NJI8"/>
<feature type="active site" evidence="9">
    <location>
        <position position="175"/>
    </location>
</feature>
<dbReference type="Gene3D" id="1.10.443.10">
    <property type="entry name" value="Intergrase catalytic core"/>
    <property type="match status" value="1"/>
</dbReference>
<dbReference type="PANTHER" id="PTHR30349">
    <property type="entry name" value="PHAGE INTEGRASE-RELATED"/>
    <property type="match status" value="1"/>
</dbReference>
<reference evidence="13 14" key="1">
    <citation type="submission" date="2020-02" db="EMBL/GenBank/DDBJ databases">
        <title>Comparative genomics of sulfur disproportionating microorganisms.</title>
        <authorList>
            <person name="Ward L.M."/>
            <person name="Bertran E."/>
            <person name="Johnston D.T."/>
        </authorList>
    </citation>
    <scope>NUCLEOTIDE SEQUENCE [LARGE SCALE GENOMIC DNA]</scope>
    <source>
        <strain evidence="13 14">DSM 3696</strain>
    </source>
</reference>
<dbReference type="Proteomes" id="UP000469724">
    <property type="component" value="Unassembled WGS sequence"/>
</dbReference>
<dbReference type="GO" id="GO:0006313">
    <property type="term" value="P:DNA transposition"/>
    <property type="evidence" value="ECO:0007669"/>
    <property type="project" value="UniProtKB-UniRule"/>
</dbReference>
<sequence>MSWTNGAGTPRHPHRTSPTDAGDGPLRLPDTVQGFVDYLAGQKGYSAATVAAYAGDAAQFEDYLGRRGLTLADPSAVTRDHVRGFLAELHRMRLSKTSMGRKLSSLRGLFRHFLRRRLVAADPLAGVKNPKSEKRHPGALNADQAKSLVEIGDAMDPRAVRDMALAELLYGGGLRVSEAVSLDLLDVDLSRGVARVMGKGGKERLAPVGEAAKRRMLDYLALRGAFSPGPGEKAFFLGSRGARLNRRQAGRILADMAAQAGLPQRVHPHMLRHSFATHMLQAGADLRSVQELLGHSRLATTQRYTHLDLTRIMQTYDAAHPLAAAGPGHAQGRADAAPPTTDGETSGPAAGGRRGRK</sequence>
<dbReference type="EMBL" id="JAAGRQ010000012">
    <property type="protein sequence ID" value="NDY55963.1"/>
    <property type="molecule type" value="Genomic_DNA"/>
</dbReference>
<gene>
    <name evidence="9" type="primary">xerC</name>
    <name evidence="13" type="ORF">G3N56_04290</name>
</gene>
<dbReference type="GO" id="GO:0005737">
    <property type="term" value="C:cytoplasm"/>
    <property type="evidence" value="ECO:0007669"/>
    <property type="project" value="UniProtKB-SubCell"/>
</dbReference>
<feature type="region of interest" description="Disordered" evidence="10">
    <location>
        <begin position="1"/>
        <end position="26"/>
    </location>
</feature>
<dbReference type="CDD" id="cd00798">
    <property type="entry name" value="INT_XerDC_C"/>
    <property type="match status" value="1"/>
</dbReference>
<dbReference type="InterPro" id="IPR044068">
    <property type="entry name" value="CB"/>
</dbReference>
<protein>
    <recommendedName>
        <fullName evidence="9">Tyrosine recombinase XerC</fullName>
    </recommendedName>
</protein>
<evidence type="ECO:0000256" key="9">
    <source>
        <dbReference type="HAMAP-Rule" id="MF_01808"/>
    </source>
</evidence>
<feature type="region of interest" description="Disordered" evidence="10">
    <location>
        <begin position="323"/>
        <end position="357"/>
    </location>
</feature>
<dbReference type="InterPro" id="IPR011010">
    <property type="entry name" value="DNA_brk_join_enz"/>
</dbReference>
<keyword evidence="5 9" id="KW-0229">DNA integration</keyword>
<keyword evidence="7 9" id="KW-0233">DNA recombination</keyword>
<dbReference type="SUPFAM" id="SSF56349">
    <property type="entry name" value="DNA breaking-rejoining enzymes"/>
    <property type="match status" value="1"/>
</dbReference>
<evidence type="ECO:0000256" key="7">
    <source>
        <dbReference type="ARBA" id="ARBA00023172"/>
    </source>
</evidence>
<evidence type="ECO:0000256" key="4">
    <source>
        <dbReference type="ARBA" id="ARBA00022829"/>
    </source>
</evidence>
<comment type="caution">
    <text evidence="13">The sequence shown here is derived from an EMBL/GenBank/DDBJ whole genome shotgun (WGS) entry which is preliminary data.</text>
</comment>
<evidence type="ECO:0000256" key="3">
    <source>
        <dbReference type="ARBA" id="ARBA00022618"/>
    </source>
</evidence>
<feature type="active site" evidence="9">
    <location>
        <position position="295"/>
    </location>
</feature>
<dbReference type="InterPro" id="IPR010998">
    <property type="entry name" value="Integrase_recombinase_N"/>
</dbReference>
<dbReference type="InterPro" id="IPR002104">
    <property type="entry name" value="Integrase_catalytic"/>
</dbReference>
<evidence type="ECO:0000259" key="12">
    <source>
        <dbReference type="PROSITE" id="PS51900"/>
    </source>
</evidence>
<organism evidence="13 14">
    <name type="scientific">Desulfolutivibrio sulfodismutans</name>
    <dbReference type="NCBI Taxonomy" id="63561"/>
    <lineage>
        <taxon>Bacteria</taxon>
        <taxon>Pseudomonadati</taxon>
        <taxon>Thermodesulfobacteriota</taxon>
        <taxon>Desulfovibrionia</taxon>
        <taxon>Desulfovibrionales</taxon>
        <taxon>Desulfovibrionaceae</taxon>
        <taxon>Desulfolutivibrio</taxon>
    </lineage>
</organism>
<feature type="active site" description="O-(3'-phospho-DNA)-tyrosine intermediate" evidence="9">
    <location>
        <position position="304"/>
    </location>
</feature>
<dbReference type="Pfam" id="PF02899">
    <property type="entry name" value="Phage_int_SAM_1"/>
    <property type="match status" value="1"/>
</dbReference>
<keyword evidence="3 9" id="KW-0132">Cell division</keyword>
<dbReference type="NCBIfam" id="NF001399">
    <property type="entry name" value="PRK00283.1"/>
    <property type="match status" value="1"/>
</dbReference>
<dbReference type="PROSITE" id="PS51898">
    <property type="entry name" value="TYR_RECOMBINASE"/>
    <property type="match status" value="1"/>
</dbReference>
<evidence type="ECO:0000256" key="1">
    <source>
        <dbReference type="ARBA" id="ARBA00004496"/>
    </source>
</evidence>
<comment type="similarity">
    <text evidence="9">Belongs to the 'phage' integrase family. XerC subfamily.</text>
</comment>
<dbReference type="GO" id="GO:0009037">
    <property type="term" value="F:tyrosine-based site-specific recombinase activity"/>
    <property type="evidence" value="ECO:0007669"/>
    <property type="project" value="UniProtKB-UniRule"/>
</dbReference>
<evidence type="ECO:0000256" key="2">
    <source>
        <dbReference type="ARBA" id="ARBA00022490"/>
    </source>
</evidence>
<name>A0A7K3NJI8_9BACT</name>
<dbReference type="InterPro" id="IPR004107">
    <property type="entry name" value="Integrase_SAM-like_N"/>
</dbReference>
<comment type="subunit">
    <text evidence="9">Forms a cyclic heterotetrameric complex composed of two molecules of XerC and two molecules of XerD.</text>
</comment>
<evidence type="ECO:0000256" key="8">
    <source>
        <dbReference type="ARBA" id="ARBA00023306"/>
    </source>
</evidence>
<evidence type="ECO:0000313" key="14">
    <source>
        <dbReference type="Proteomes" id="UP000469724"/>
    </source>
</evidence>
<dbReference type="InterPro" id="IPR023009">
    <property type="entry name" value="Tyrosine_recombinase_XerC/XerD"/>
</dbReference>
<evidence type="ECO:0000256" key="6">
    <source>
        <dbReference type="ARBA" id="ARBA00023125"/>
    </source>
</evidence>
<evidence type="ECO:0000256" key="5">
    <source>
        <dbReference type="ARBA" id="ARBA00022908"/>
    </source>
</evidence>
<feature type="active site" evidence="9">
    <location>
        <position position="199"/>
    </location>
</feature>